<evidence type="ECO:0000313" key="2">
    <source>
        <dbReference type="Proteomes" id="UP000233556"/>
    </source>
</evidence>
<dbReference type="EMBL" id="KZ518188">
    <property type="protein sequence ID" value="PKU29086.1"/>
    <property type="molecule type" value="Genomic_DNA"/>
</dbReference>
<dbReference type="AlphaFoldDB" id="A0A2I0T5L1"/>
<dbReference type="PRINTS" id="PR01345">
    <property type="entry name" value="CERVTRCPTASE"/>
</dbReference>
<name>A0A2I0T5L1_LIMLA</name>
<reference evidence="2" key="1">
    <citation type="submission" date="2017-11" db="EMBL/GenBank/DDBJ databases">
        <authorList>
            <person name="Lima N.C."/>
            <person name="Parody-Merino A.M."/>
            <person name="Battley P.F."/>
            <person name="Fidler A.E."/>
            <person name="Prosdocimi F."/>
        </authorList>
    </citation>
    <scope>NUCLEOTIDE SEQUENCE [LARGE SCALE GENOMIC DNA]</scope>
</reference>
<evidence type="ECO:0000313" key="1">
    <source>
        <dbReference type="EMBL" id="PKU29086.1"/>
    </source>
</evidence>
<proteinExistence type="predicted"/>
<gene>
    <name evidence="1" type="ORF">llap_20610</name>
</gene>
<accession>A0A2I0T5L1</accession>
<protein>
    <submittedName>
        <fullName evidence="1">Uncharacterized protein</fullName>
    </submittedName>
</protein>
<sequence length="158" mass="18161">MKLNKAKCKVLHLGLGNPCYQYGLGDEGIEDSPEDKDSGVLVDEKLDMSQQCVLAAQKANHMFGCIKRSVASRPREVILPLYFSLLRPHLEYCIQLWSPQQRKDMDLFEQVQRRATKIIRGLEHLSSEERLRELGLFSPQKRRLKGDLIVVFQYSKGT</sequence>
<dbReference type="PANTHER" id="PTHR33332">
    <property type="entry name" value="REVERSE TRANSCRIPTASE DOMAIN-CONTAINING PROTEIN"/>
    <property type="match status" value="1"/>
</dbReference>
<reference evidence="2" key="2">
    <citation type="submission" date="2017-12" db="EMBL/GenBank/DDBJ databases">
        <title>Genome sequence of the Bar-tailed Godwit (Limosa lapponica baueri).</title>
        <authorList>
            <person name="Lima N.C.B."/>
            <person name="Parody-Merino A.M."/>
            <person name="Battley P.F."/>
            <person name="Fidler A.E."/>
            <person name="Prosdocimi F."/>
        </authorList>
    </citation>
    <scope>NUCLEOTIDE SEQUENCE [LARGE SCALE GENOMIC DNA]</scope>
</reference>
<dbReference type="OrthoDB" id="416454at2759"/>
<keyword evidence="2" id="KW-1185">Reference proteome</keyword>
<dbReference type="Proteomes" id="UP000233556">
    <property type="component" value="Unassembled WGS sequence"/>
</dbReference>
<organism evidence="1 2">
    <name type="scientific">Limosa lapponica baueri</name>
    <dbReference type="NCBI Taxonomy" id="1758121"/>
    <lineage>
        <taxon>Eukaryota</taxon>
        <taxon>Metazoa</taxon>
        <taxon>Chordata</taxon>
        <taxon>Craniata</taxon>
        <taxon>Vertebrata</taxon>
        <taxon>Euteleostomi</taxon>
        <taxon>Archelosauria</taxon>
        <taxon>Archosauria</taxon>
        <taxon>Dinosauria</taxon>
        <taxon>Saurischia</taxon>
        <taxon>Theropoda</taxon>
        <taxon>Coelurosauria</taxon>
        <taxon>Aves</taxon>
        <taxon>Neognathae</taxon>
        <taxon>Neoaves</taxon>
        <taxon>Charadriiformes</taxon>
        <taxon>Scolopacidae</taxon>
        <taxon>Limosa</taxon>
    </lineage>
</organism>